<dbReference type="PANTHER" id="PTHR20953:SF3">
    <property type="entry name" value="P-LOOP CONTAINING NUCLEOSIDE TRIPHOSPHATE HYDROLASES SUPERFAMILY PROTEIN"/>
    <property type="match status" value="1"/>
</dbReference>
<feature type="domain" description="AAA+ ATPase" evidence="3">
    <location>
        <begin position="148"/>
        <end position="297"/>
    </location>
</feature>
<evidence type="ECO:0000313" key="5">
    <source>
        <dbReference type="Proteomes" id="UP001163687"/>
    </source>
</evidence>
<dbReference type="RefSeq" id="WP_264843955.1">
    <property type="nucleotide sequence ID" value="NZ_AP025628.1"/>
</dbReference>
<dbReference type="SMART" id="SM00382">
    <property type="entry name" value="AAA"/>
    <property type="match status" value="1"/>
</dbReference>
<dbReference type="KEGG" id="cmic:caldi_09610"/>
<name>A0AA35G796_9FIRM</name>
<dbReference type="SUPFAM" id="SSF52540">
    <property type="entry name" value="P-loop containing nucleoside triphosphate hydrolases"/>
    <property type="match status" value="1"/>
</dbReference>
<evidence type="ECO:0000256" key="1">
    <source>
        <dbReference type="ARBA" id="ARBA00022741"/>
    </source>
</evidence>
<dbReference type="NCBIfam" id="TIGR02858">
    <property type="entry name" value="spore_III_AA"/>
    <property type="match status" value="1"/>
</dbReference>
<organism evidence="4 5">
    <name type="scientific">Caldinitratiruptor microaerophilus</name>
    <dbReference type="NCBI Taxonomy" id="671077"/>
    <lineage>
        <taxon>Bacteria</taxon>
        <taxon>Bacillati</taxon>
        <taxon>Bacillota</taxon>
        <taxon>Clostridia</taxon>
        <taxon>Eubacteriales</taxon>
        <taxon>Symbiobacteriaceae</taxon>
        <taxon>Caldinitratiruptor</taxon>
    </lineage>
</organism>
<dbReference type="EMBL" id="AP025628">
    <property type="protein sequence ID" value="BDG59871.1"/>
    <property type="molecule type" value="Genomic_DNA"/>
</dbReference>
<dbReference type="AlphaFoldDB" id="A0AA35G796"/>
<evidence type="ECO:0000256" key="2">
    <source>
        <dbReference type="ARBA" id="ARBA00022840"/>
    </source>
</evidence>
<dbReference type="InterPro" id="IPR045735">
    <property type="entry name" value="Spore_III_AA_AAA+_ATPase"/>
</dbReference>
<keyword evidence="2" id="KW-0067">ATP-binding</keyword>
<proteinExistence type="predicted"/>
<sequence>MEAVLPYLAPSLREPVAGAARRLPGLEEIRLRAGRPVELVAAAGSGFVTEDGRLAAEAEAGRPIGAEEVSRTFQLVCQGSVYAWEEELRGGFVTLPGGHRVGVAGRAVVEGGRVRTIRPVGGLNIRIARQVRGAALSLLPRLRRAGGRLASTILLAPPGGGKTTLLRDLIRLVSGGVPALGLAGARVTVVDERSEIAGCVAGVPSLDVGPRTDVLDGCPKAEGMMLAIRALSPEVLAVDEIGRPEDVVALREALRTGVTVLATAHAGSVEEARRRPALGPLLGEGAFERAVVLSRRSGPGTVEAVWPAG</sequence>
<dbReference type="Gene3D" id="3.40.50.300">
    <property type="entry name" value="P-loop containing nucleotide triphosphate hydrolases"/>
    <property type="match status" value="1"/>
</dbReference>
<reference evidence="4" key="1">
    <citation type="submission" date="2022-03" db="EMBL/GenBank/DDBJ databases">
        <title>Complete genome sequence of Caldinitratiruptor microaerophilus.</title>
        <authorList>
            <person name="Mukaiyama R."/>
            <person name="Nishiyama T."/>
            <person name="Ueda K."/>
        </authorList>
    </citation>
    <scope>NUCLEOTIDE SEQUENCE</scope>
    <source>
        <strain evidence="4">JCM 16183</strain>
    </source>
</reference>
<protein>
    <submittedName>
        <fullName evidence="4">Stage III sporulation protein AA</fullName>
    </submittedName>
</protein>
<keyword evidence="5" id="KW-1185">Reference proteome</keyword>
<dbReference type="InterPro" id="IPR027417">
    <property type="entry name" value="P-loop_NTPase"/>
</dbReference>
<keyword evidence="1" id="KW-0547">Nucleotide-binding</keyword>
<gene>
    <name evidence="4" type="ORF">caldi_09610</name>
</gene>
<evidence type="ECO:0000259" key="3">
    <source>
        <dbReference type="SMART" id="SM00382"/>
    </source>
</evidence>
<dbReference type="GO" id="GO:0005524">
    <property type="term" value="F:ATP binding"/>
    <property type="evidence" value="ECO:0007669"/>
    <property type="project" value="UniProtKB-KW"/>
</dbReference>
<accession>A0AA35G796</accession>
<dbReference type="InterPro" id="IPR003593">
    <property type="entry name" value="AAA+_ATPase"/>
</dbReference>
<evidence type="ECO:0000313" key="4">
    <source>
        <dbReference type="EMBL" id="BDG59871.1"/>
    </source>
</evidence>
<dbReference type="Proteomes" id="UP001163687">
    <property type="component" value="Chromosome"/>
</dbReference>
<dbReference type="Pfam" id="PF19568">
    <property type="entry name" value="Spore_III_AA"/>
    <property type="match status" value="1"/>
</dbReference>
<dbReference type="PANTHER" id="PTHR20953">
    <property type="entry name" value="KINASE-RELATED"/>
    <property type="match status" value="1"/>
</dbReference>
<dbReference type="InterPro" id="IPR014217">
    <property type="entry name" value="Spore_III_AA"/>
</dbReference>